<evidence type="ECO:0000259" key="6">
    <source>
        <dbReference type="Pfam" id="PF14655"/>
    </source>
</evidence>
<reference evidence="9" key="1">
    <citation type="submission" date="2022-11" db="UniProtKB">
        <authorList>
            <consortium name="WormBaseParasite"/>
        </authorList>
    </citation>
    <scope>IDENTIFICATION</scope>
</reference>
<dbReference type="Proteomes" id="UP000887540">
    <property type="component" value="Unplaced"/>
</dbReference>
<evidence type="ECO:0000313" key="8">
    <source>
        <dbReference type="Proteomes" id="UP000887540"/>
    </source>
</evidence>
<name>A0A914D624_9BILA</name>
<protein>
    <submittedName>
        <fullName evidence="9">Rab3 GTPase-activating protein non-catalytic subunit</fullName>
    </submittedName>
</protein>
<evidence type="ECO:0000256" key="5">
    <source>
        <dbReference type="SAM" id="MobiDB-lite"/>
    </source>
</evidence>
<evidence type="ECO:0000313" key="9">
    <source>
        <dbReference type="WBParaSite" id="ACRNAN_scaffold1957.g15130.t1"/>
    </source>
</evidence>
<evidence type="ECO:0000259" key="7">
    <source>
        <dbReference type="Pfam" id="PF14656"/>
    </source>
</evidence>
<dbReference type="PANTHER" id="PTHR12472:SF0">
    <property type="entry name" value="RAB3 GTPASE-ACTIVATING PROTEIN NON-CATALYTIC SUBUNIT"/>
    <property type="match status" value="1"/>
</dbReference>
<keyword evidence="3" id="KW-0343">GTPase activation</keyword>
<dbReference type="InterPro" id="IPR026059">
    <property type="entry name" value="Rab3GAP2"/>
</dbReference>
<organism evidence="8 9">
    <name type="scientific">Acrobeloides nanus</name>
    <dbReference type="NCBI Taxonomy" id="290746"/>
    <lineage>
        <taxon>Eukaryota</taxon>
        <taxon>Metazoa</taxon>
        <taxon>Ecdysozoa</taxon>
        <taxon>Nematoda</taxon>
        <taxon>Chromadorea</taxon>
        <taxon>Rhabditida</taxon>
        <taxon>Tylenchina</taxon>
        <taxon>Cephalobomorpha</taxon>
        <taxon>Cephaloboidea</taxon>
        <taxon>Cephalobidae</taxon>
        <taxon>Acrobeloides</taxon>
    </lineage>
</organism>
<dbReference type="GO" id="GO:0005737">
    <property type="term" value="C:cytoplasm"/>
    <property type="evidence" value="ECO:0007669"/>
    <property type="project" value="UniProtKB-SubCell"/>
</dbReference>
<sequence>MSSCTLKPAFKLANEQLSTIQAFLFPEGEDREQALKKLDHDDEPSEESDSEKSQGTEAPSGVHQWLDNEMESSEKSEIEGENNEDSKWLRSCLVSISPFLDFVVLAAVQRLVACSKSSKASNNLSIDCLLKVAEDNDYIASIFVLPISSTRKSEASIVDWHCIIVGLSSGHLQFYTERGVLIFSEHVSTHPIKMIRFNSSVCAGNQELAVLAQNRFIVIEGLSLFTTLKTARSSIARGDRTVSELSSTLELNFSVFQPDSLRGLYDFQVVGSVKPSYVQTYATAARDSGSNTKVSRSSLPTYSSYFCINKDAFGAFSWHDRNPSTNPLSDAFQTITNQISNAVPLPSFGLRSLLGIGVSRRDLPKKKSAFDASVTRLPIRTMLKDDGRIADRTYFAPEPWNLMAVTDENARILLINTESRRVIRIWKGYRNARCAWVESQGKTSKKTNQVARALFLAIFAPRRGLLEIWLMENGPRVGQFNVDRSGKLLPISSAKDAVLGYQANSFPTNLNSLSALFVSPNGLSLNVPFYLAATDASATVLHDEHLLKEFQLNTLIKKHRLDIQKWLDFVDSLKSISAKKKCVEALWKSDKVDVDCVYEVLEKHKKTWQKPHLHGSKIERSTFDLYLSALASLIRSYSMLKNADNSSSLKEQEISMLNILEDLCLDEEEYESLAIPLLRKNLPSNDMPSRLSLSRFLDQFEIETVPKGTNEPSYQLKNNESDEFALSTLLFFPYILKNGSIDQLFTDILPLLMIPEDKTLDLFCVFWLARWNNDPFIYASRCCLILNRFYQLIIKSPKQVEDRMQSSVNVKAVLVFYLCLKSIKRKLAKDKGLPADVNEGVECMEVDESIMILDDDYFEWVDLLIANLNCLSLLDIVQKPQSLNNLISQGYGYYRAQTGLWLANGVLTVSEVFEIVSQRTNETPNPSTLTETKIVARDVLRTLSNKFPLSFQAELFITDCIWESACLWYKDESRKTSKLKMCLDFLELNSSHRLQHGIALMLWDTFVSQPFKNLVTLLNRRGGACPPDRITRRECLVVENELLDFVLCVKRLLQVLCSSVVDLELQPNILEDFEDFVESFFEHLSDSGSKRKLLSEAAAGQKSVNYHLCLHHLHLATVLELQLTLGIKNRPEVLFDQIGIRAFFEPFHSHPLIPLGNKDVSEMLRYRRQTFLEKCIQSVGVTADSQYFQRWETALVLASEWQLNVDSCRTKEILMLYENNFDEEAANIIPLIHDRKMLAGELISLIAIRLKNFFEQDPPLYDRIVQNSLATPETLDYINSFVESPMPASGEQIQTLIRHTKTLLITTSSSSSGVSKKLSMLKELEQINNLILNSSNTSASC</sequence>
<dbReference type="Pfam" id="PF14655">
    <property type="entry name" value="RAB3GAP2_N"/>
    <property type="match status" value="1"/>
</dbReference>
<feature type="domain" description="Rab3-GAP regulatory subunit N-terminal" evidence="6">
    <location>
        <begin position="88"/>
        <end position="489"/>
    </location>
</feature>
<proteinExistence type="inferred from homology"/>
<evidence type="ECO:0000256" key="4">
    <source>
        <dbReference type="ARBA" id="ARBA00022490"/>
    </source>
</evidence>
<accession>A0A914D624</accession>
<feature type="region of interest" description="Disordered" evidence="5">
    <location>
        <begin position="31"/>
        <end position="65"/>
    </location>
</feature>
<comment type="similarity">
    <text evidence="2">Belongs to the Rab3-GAP regulatory subunit family.</text>
</comment>
<dbReference type="PANTHER" id="PTHR12472">
    <property type="entry name" value="RAB3-GAP REGULATORY DOMAIN"/>
    <property type="match status" value="1"/>
</dbReference>
<keyword evidence="8" id="KW-1185">Reference proteome</keyword>
<feature type="compositionally biased region" description="Basic and acidic residues" evidence="5">
    <location>
        <begin position="31"/>
        <end position="40"/>
    </location>
</feature>
<evidence type="ECO:0000256" key="2">
    <source>
        <dbReference type="ARBA" id="ARBA00008153"/>
    </source>
</evidence>
<dbReference type="InterPro" id="IPR032839">
    <property type="entry name" value="RAB3GAP_N"/>
</dbReference>
<dbReference type="InterPro" id="IPR029257">
    <property type="entry name" value="RAB3GAP2_C"/>
</dbReference>
<dbReference type="WBParaSite" id="ACRNAN_scaffold1957.g15130.t1">
    <property type="protein sequence ID" value="ACRNAN_scaffold1957.g15130.t1"/>
    <property type="gene ID" value="ACRNAN_scaffold1957.g15130"/>
</dbReference>
<keyword evidence="4" id="KW-0963">Cytoplasm</keyword>
<dbReference type="GO" id="GO:0005096">
    <property type="term" value="F:GTPase activator activity"/>
    <property type="evidence" value="ECO:0007669"/>
    <property type="project" value="UniProtKB-KW"/>
</dbReference>
<evidence type="ECO:0000256" key="3">
    <source>
        <dbReference type="ARBA" id="ARBA00022468"/>
    </source>
</evidence>
<evidence type="ECO:0000256" key="1">
    <source>
        <dbReference type="ARBA" id="ARBA00004496"/>
    </source>
</evidence>
<comment type="subcellular location">
    <subcellularLocation>
        <location evidence="1">Cytoplasm</location>
    </subcellularLocation>
</comment>
<dbReference type="Pfam" id="PF14656">
    <property type="entry name" value="RAB3GAP2_C"/>
    <property type="match status" value="1"/>
</dbReference>
<feature type="domain" description="Rab3GAP regulatory subunit C-terminal" evidence="7">
    <location>
        <begin position="882"/>
        <end position="1286"/>
    </location>
</feature>